<feature type="region of interest" description="Disordered" evidence="3">
    <location>
        <begin position="298"/>
        <end position="329"/>
    </location>
</feature>
<organism evidence="6 7">
    <name type="scientific">Brotaphodocola catenula</name>
    <dbReference type="NCBI Taxonomy" id="2885361"/>
    <lineage>
        <taxon>Bacteria</taxon>
        <taxon>Bacillati</taxon>
        <taxon>Bacillota</taxon>
        <taxon>Clostridia</taxon>
        <taxon>Lachnospirales</taxon>
        <taxon>Lachnospiraceae</taxon>
        <taxon>Brotaphodocola</taxon>
    </lineage>
</organism>
<dbReference type="Pfam" id="PF22725">
    <property type="entry name" value="GFO_IDH_MocA_C3"/>
    <property type="match status" value="1"/>
</dbReference>
<evidence type="ECO:0000313" key="7">
    <source>
        <dbReference type="Proteomes" id="UP001198962"/>
    </source>
</evidence>
<comment type="similarity">
    <text evidence="1">Belongs to the Gfo/Idh/MocA family.</text>
</comment>
<dbReference type="Gene3D" id="3.30.360.10">
    <property type="entry name" value="Dihydrodipicolinate Reductase, domain 2"/>
    <property type="match status" value="1"/>
</dbReference>
<dbReference type="AlphaFoldDB" id="A0AAE3DH66"/>
<dbReference type="GO" id="GO:0016491">
    <property type="term" value="F:oxidoreductase activity"/>
    <property type="evidence" value="ECO:0007669"/>
    <property type="project" value="UniProtKB-KW"/>
</dbReference>
<feature type="domain" description="Gfo/Idh/MocA-like oxidoreductase N-terminal" evidence="4">
    <location>
        <begin position="5"/>
        <end position="120"/>
    </location>
</feature>
<dbReference type="InterPro" id="IPR050984">
    <property type="entry name" value="Gfo/Idh/MocA_domain"/>
</dbReference>
<name>A0AAE3DH66_9FIRM</name>
<protein>
    <submittedName>
        <fullName evidence="6">Gfo/Idh/MocA family oxidoreductase</fullName>
    </submittedName>
</protein>
<evidence type="ECO:0000259" key="4">
    <source>
        <dbReference type="Pfam" id="PF01408"/>
    </source>
</evidence>
<dbReference type="InterPro" id="IPR055170">
    <property type="entry name" value="GFO_IDH_MocA-like_dom"/>
</dbReference>
<dbReference type="Pfam" id="PF01408">
    <property type="entry name" value="GFO_IDH_MocA"/>
    <property type="match status" value="1"/>
</dbReference>
<dbReference type="PANTHER" id="PTHR22604">
    <property type="entry name" value="OXIDOREDUCTASES"/>
    <property type="match status" value="1"/>
</dbReference>
<proteinExistence type="inferred from homology"/>
<keyword evidence="2" id="KW-0560">Oxidoreductase</keyword>
<feature type="compositionally biased region" description="Basic and acidic residues" evidence="3">
    <location>
        <begin position="301"/>
        <end position="314"/>
    </location>
</feature>
<dbReference type="SUPFAM" id="SSF55347">
    <property type="entry name" value="Glyceraldehyde-3-phosphate dehydrogenase-like, C-terminal domain"/>
    <property type="match status" value="1"/>
</dbReference>
<keyword evidence="7" id="KW-1185">Reference proteome</keyword>
<evidence type="ECO:0000256" key="2">
    <source>
        <dbReference type="ARBA" id="ARBA00023002"/>
    </source>
</evidence>
<dbReference type="InterPro" id="IPR036291">
    <property type="entry name" value="NAD(P)-bd_dom_sf"/>
</dbReference>
<dbReference type="GO" id="GO:0000166">
    <property type="term" value="F:nucleotide binding"/>
    <property type="evidence" value="ECO:0007669"/>
    <property type="project" value="InterPro"/>
</dbReference>
<evidence type="ECO:0000256" key="3">
    <source>
        <dbReference type="SAM" id="MobiDB-lite"/>
    </source>
</evidence>
<feature type="domain" description="GFO/IDH/MocA-like oxidoreductase" evidence="5">
    <location>
        <begin position="131"/>
        <end position="248"/>
    </location>
</feature>
<dbReference type="Proteomes" id="UP001198962">
    <property type="component" value="Unassembled WGS sequence"/>
</dbReference>
<dbReference type="InterPro" id="IPR000683">
    <property type="entry name" value="Gfo/Idh/MocA-like_OxRdtase_N"/>
</dbReference>
<dbReference type="EMBL" id="JAJEPU010000002">
    <property type="protein sequence ID" value="MCC2163515.1"/>
    <property type="molecule type" value="Genomic_DNA"/>
</dbReference>
<dbReference type="Gene3D" id="3.40.50.720">
    <property type="entry name" value="NAD(P)-binding Rossmann-like Domain"/>
    <property type="match status" value="1"/>
</dbReference>
<gene>
    <name evidence="6" type="ORF">LKD32_01230</name>
</gene>
<evidence type="ECO:0000259" key="5">
    <source>
        <dbReference type="Pfam" id="PF22725"/>
    </source>
</evidence>
<evidence type="ECO:0000256" key="1">
    <source>
        <dbReference type="ARBA" id="ARBA00010928"/>
    </source>
</evidence>
<dbReference type="SUPFAM" id="SSF51735">
    <property type="entry name" value="NAD(P)-binding Rossmann-fold domains"/>
    <property type="match status" value="1"/>
</dbReference>
<feature type="compositionally biased region" description="Low complexity" evidence="3">
    <location>
        <begin position="315"/>
        <end position="324"/>
    </location>
</feature>
<sequence>MHDDLNWAVLGTGIIANEMAQALQKMGKSLYAVANRTPQKAIDFAEKYQIEKVYDQIDDMFEDEKVDIIYLTSPHNTHYAFMKKALEHGKHLLVEKSITLNSRELQEMIDLAKEKNLVLAEAMTIWHMPIYKKLWEIVKNEDLGKVQIITMNFGSFKEYDMNNRFFNMNLAGGAMLDIGVYALSIVRSFMDETPDEIVSQWKPSPTGSDEQATILLKNSLGQMATVALSMHSKQPKRAMISCEKGYIEIMEYPRASKAILVDAETGKQTELDCGDTANALYYEMTDMEQAVKNKTCANKNGIDKNSADKNDTNKNSESNEQNEQNEQDEMHLAYTRDVMEIMTRLRKDWGMKYPGENWD</sequence>
<comment type="caution">
    <text evidence="6">The sequence shown here is derived from an EMBL/GenBank/DDBJ whole genome shotgun (WGS) entry which is preliminary data.</text>
</comment>
<accession>A0AAE3DH66</accession>
<dbReference type="RefSeq" id="WP_308450364.1">
    <property type="nucleotide sequence ID" value="NZ_JAJEPU010000002.1"/>
</dbReference>
<reference evidence="6" key="1">
    <citation type="submission" date="2021-10" db="EMBL/GenBank/DDBJ databases">
        <title>Anaerobic single-cell dispensing facilitates the cultivation of human gut bacteria.</title>
        <authorList>
            <person name="Afrizal A."/>
        </authorList>
    </citation>
    <scope>NUCLEOTIDE SEQUENCE</scope>
    <source>
        <strain evidence="6">CLA-AA-H274</strain>
    </source>
</reference>
<dbReference type="PANTHER" id="PTHR22604:SF105">
    <property type="entry name" value="TRANS-1,2-DIHYDROBENZENE-1,2-DIOL DEHYDROGENASE"/>
    <property type="match status" value="1"/>
</dbReference>
<evidence type="ECO:0000313" key="6">
    <source>
        <dbReference type="EMBL" id="MCC2163515.1"/>
    </source>
</evidence>